<comment type="caution">
    <text evidence="1">The sequence shown here is derived from an EMBL/GenBank/DDBJ whole genome shotgun (WGS) entry which is preliminary data.</text>
</comment>
<reference evidence="1" key="1">
    <citation type="journal article" date="2022" name="bioRxiv">
        <title>Sequencing and chromosome-scale assembly of the giantPleurodeles waltlgenome.</title>
        <authorList>
            <person name="Brown T."/>
            <person name="Elewa A."/>
            <person name="Iarovenko S."/>
            <person name="Subramanian E."/>
            <person name="Araus A.J."/>
            <person name="Petzold A."/>
            <person name="Susuki M."/>
            <person name="Suzuki K.-i.T."/>
            <person name="Hayashi T."/>
            <person name="Toyoda A."/>
            <person name="Oliveira C."/>
            <person name="Osipova E."/>
            <person name="Leigh N.D."/>
            <person name="Simon A."/>
            <person name="Yun M.H."/>
        </authorList>
    </citation>
    <scope>NUCLEOTIDE SEQUENCE</scope>
    <source>
        <strain evidence="1">20211129_DDA</strain>
        <tissue evidence="1">Liver</tissue>
    </source>
</reference>
<organism evidence="1 2">
    <name type="scientific">Pleurodeles waltl</name>
    <name type="common">Iberian ribbed newt</name>
    <dbReference type="NCBI Taxonomy" id="8319"/>
    <lineage>
        <taxon>Eukaryota</taxon>
        <taxon>Metazoa</taxon>
        <taxon>Chordata</taxon>
        <taxon>Craniata</taxon>
        <taxon>Vertebrata</taxon>
        <taxon>Euteleostomi</taxon>
        <taxon>Amphibia</taxon>
        <taxon>Batrachia</taxon>
        <taxon>Caudata</taxon>
        <taxon>Salamandroidea</taxon>
        <taxon>Salamandridae</taxon>
        <taxon>Pleurodelinae</taxon>
        <taxon>Pleurodeles</taxon>
    </lineage>
</organism>
<gene>
    <name evidence="1" type="ORF">NDU88_005835</name>
</gene>
<dbReference type="Proteomes" id="UP001066276">
    <property type="component" value="Chromosome 10"/>
</dbReference>
<proteinExistence type="predicted"/>
<evidence type="ECO:0000313" key="2">
    <source>
        <dbReference type="Proteomes" id="UP001066276"/>
    </source>
</evidence>
<name>A0AAV7MAI1_PLEWA</name>
<dbReference type="EMBL" id="JANPWB010000014">
    <property type="protein sequence ID" value="KAJ1100756.1"/>
    <property type="molecule type" value="Genomic_DNA"/>
</dbReference>
<evidence type="ECO:0000313" key="1">
    <source>
        <dbReference type="EMBL" id="KAJ1100756.1"/>
    </source>
</evidence>
<sequence length="104" mass="11297">MGFGAIRKPQVLKTVPRKRRESCSISRHPIFSAAPSGACPRGLGPAESRQEAAMRLQRSVLRACGIRGFCGGCGGAVTDKGSPEWSWQISQETWPPSWIPIISF</sequence>
<dbReference type="AlphaFoldDB" id="A0AAV7MAI1"/>
<accession>A0AAV7MAI1</accession>
<keyword evidence="2" id="KW-1185">Reference proteome</keyword>
<protein>
    <submittedName>
        <fullName evidence="1">Uncharacterized protein</fullName>
    </submittedName>
</protein>